<dbReference type="SMART" id="SM00421">
    <property type="entry name" value="HTH_LUXR"/>
    <property type="match status" value="1"/>
</dbReference>
<evidence type="ECO:0000313" key="6">
    <source>
        <dbReference type="Proteomes" id="UP000615989"/>
    </source>
</evidence>
<evidence type="ECO:0000256" key="2">
    <source>
        <dbReference type="ARBA" id="ARBA00023125"/>
    </source>
</evidence>
<dbReference type="PROSITE" id="PS00622">
    <property type="entry name" value="HTH_LUXR_1"/>
    <property type="match status" value="1"/>
</dbReference>
<dbReference type="Pfam" id="PF00196">
    <property type="entry name" value="GerE"/>
    <property type="match status" value="1"/>
</dbReference>
<dbReference type="EMBL" id="WTVG01000181">
    <property type="protein sequence ID" value="NMG27211.1"/>
    <property type="molecule type" value="Genomic_DNA"/>
</dbReference>
<dbReference type="PROSITE" id="PS50043">
    <property type="entry name" value="HTH_LUXR_2"/>
    <property type="match status" value="1"/>
</dbReference>
<evidence type="ECO:0000256" key="3">
    <source>
        <dbReference type="ARBA" id="ARBA00023163"/>
    </source>
</evidence>
<sequence>MISDEPWLLQEQFDEIARRNRSIPAPYLDRIREAGSYLSRQSASLVTPPPLPNPLTSRESSLLRLVVDGRANKEIARLLGISENTVESHLRRINQKLNTHNRTQAIARAREIGLLH</sequence>
<keyword evidence="6" id="KW-1185">Reference proteome</keyword>
<keyword evidence="3" id="KW-0804">Transcription</keyword>
<protein>
    <recommendedName>
        <fullName evidence="4">HTH luxR-type domain-containing protein</fullName>
    </recommendedName>
</protein>
<dbReference type="SUPFAM" id="SSF46894">
    <property type="entry name" value="C-terminal effector domain of the bipartite response regulators"/>
    <property type="match status" value="1"/>
</dbReference>
<dbReference type="Proteomes" id="UP000615989">
    <property type="component" value="Unassembled WGS sequence"/>
</dbReference>
<evidence type="ECO:0000313" key="5">
    <source>
        <dbReference type="EMBL" id="NMG27211.1"/>
    </source>
</evidence>
<dbReference type="Gene3D" id="1.10.10.10">
    <property type="entry name" value="Winged helix-like DNA-binding domain superfamily/Winged helix DNA-binding domain"/>
    <property type="match status" value="1"/>
</dbReference>
<keyword evidence="1" id="KW-0805">Transcription regulation</keyword>
<evidence type="ECO:0000259" key="4">
    <source>
        <dbReference type="PROSITE" id="PS50043"/>
    </source>
</evidence>
<organism evidence="5 6">
    <name type="scientific">Aromatoleum anaerobium</name>
    <dbReference type="NCBI Taxonomy" id="182180"/>
    <lineage>
        <taxon>Bacteria</taxon>
        <taxon>Pseudomonadati</taxon>
        <taxon>Pseudomonadota</taxon>
        <taxon>Betaproteobacteria</taxon>
        <taxon>Rhodocyclales</taxon>
        <taxon>Rhodocyclaceae</taxon>
        <taxon>Aromatoleum</taxon>
    </lineage>
</organism>
<dbReference type="CDD" id="cd06170">
    <property type="entry name" value="LuxR_C_like"/>
    <property type="match status" value="1"/>
</dbReference>
<reference evidence="5" key="1">
    <citation type="submission" date="2019-12" db="EMBL/GenBank/DDBJ databases">
        <title>Comparative genomics gives insights into the taxonomy of the Azoarcus-Aromatoleum group and reveals separate origins of nif in the plant-associated Azoarcus and non-plant-associated Aromatoleum sub-groups.</title>
        <authorList>
            <person name="Lafos M."/>
            <person name="Maluk M."/>
            <person name="Batista M."/>
            <person name="Junghare M."/>
            <person name="Carmona M."/>
            <person name="Faoro H."/>
            <person name="Cruz L.M."/>
            <person name="Battistoni F."/>
            <person name="De Souza E."/>
            <person name="Pedrosa F."/>
            <person name="Chen W.-M."/>
            <person name="Poole P.S."/>
            <person name="Dixon R.A."/>
            <person name="James E.K."/>
        </authorList>
    </citation>
    <scope>NUCLEOTIDE SEQUENCE</scope>
    <source>
        <strain evidence="5">LuFRes1</strain>
    </source>
</reference>
<evidence type="ECO:0000256" key="1">
    <source>
        <dbReference type="ARBA" id="ARBA00023015"/>
    </source>
</evidence>
<dbReference type="PANTHER" id="PTHR44688">
    <property type="entry name" value="DNA-BINDING TRANSCRIPTIONAL ACTIVATOR DEVR_DOSR"/>
    <property type="match status" value="1"/>
</dbReference>
<accession>A0ABX1PUV7</accession>
<dbReference type="PANTHER" id="PTHR44688:SF16">
    <property type="entry name" value="DNA-BINDING TRANSCRIPTIONAL ACTIVATOR DEVR_DOSR"/>
    <property type="match status" value="1"/>
</dbReference>
<comment type="caution">
    <text evidence="5">The sequence shown here is derived from an EMBL/GenBank/DDBJ whole genome shotgun (WGS) entry which is preliminary data.</text>
</comment>
<name>A0ABX1PUV7_9RHOO</name>
<gene>
    <name evidence="5" type="ORF">GO606_21485</name>
</gene>
<dbReference type="InterPro" id="IPR016032">
    <property type="entry name" value="Sig_transdc_resp-reg_C-effctor"/>
</dbReference>
<keyword evidence="2" id="KW-0238">DNA-binding</keyword>
<feature type="domain" description="HTH luxR-type" evidence="4">
    <location>
        <begin position="48"/>
        <end position="113"/>
    </location>
</feature>
<dbReference type="PRINTS" id="PR00038">
    <property type="entry name" value="HTHLUXR"/>
</dbReference>
<dbReference type="InterPro" id="IPR036388">
    <property type="entry name" value="WH-like_DNA-bd_sf"/>
</dbReference>
<dbReference type="InterPro" id="IPR000792">
    <property type="entry name" value="Tscrpt_reg_LuxR_C"/>
</dbReference>
<proteinExistence type="predicted"/>